<dbReference type="Pfam" id="PF13489">
    <property type="entry name" value="Methyltransf_23"/>
    <property type="match status" value="1"/>
</dbReference>
<accession>A0A2X5NM32</accession>
<reference evidence="1 2" key="1">
    <citation type="submission" date="2018-06" db="EMBL/GenBank/DDBJ databases">
        <authorList>
            <consortium name="Pathogen Informatics"/>
            <person name="Doyle S."/>
        </authorList>
    </citation>
    <scope>NUCLEOTIDE SEQUENCE [LARGE SCALE GENOMIC DNA]</scope>
    <source>
        <strain evidence="1 2">NCTC11468</strain>
    </source>
</reference>
<dbReference type="AlphaFoldDB" id="A0A2X5NM32"/>
<evidence type="ECO:0000313" key="2">
    <source>
        <dbReference type="Proteomes" id="UP000248758"/>
    </source>
</evidence>
<dbReference type="Proteomes" id="UP000248758">
    <property type="component" value="Chromosome 1"/>
</dbReference>
<dbReference type="GO" id="GO:0032259">
    <property type="term" value="P:methylation"/>
    <property type="evidence" value="ECO:0007669"/>
    <property type="project" value="UniProtKB-KW"/>
</dbReference>
<dbReference type="EMBL" id="LS483499">
    <property type="protein sequence ID" value="SQK74037.1"/>
    <property type="molecule type" value="Genomic_DNA"/>
</dbReference>
<dbReference type="EC" id="2.1.1.197" evidence="1"/>
<protein>
    <submittedName>
        <fullName evidence="1">Malonyl-CoA O-methyltransferase BioC</fullName>
        <ecNumber evidence="1">2.1.1.197</ecNumber>
    </submittedName>
</protein>
<evidence type="ECO:0000313" key="1">
    <source>
        <dbReference type="EMBL" id="SQK74037.1"/>
    </source>
</evidence>
<organism evidence="1 2">
    <name type="scientific">Tatumella ptyseos</name>
    <dbReference type="NCBI Taxonomy" id="82987"/>
    <lineage>
        <taxon>Bacteria</taxon>
        <taxon>Pseudomonadati</taxon>
        <taxon>Pseudomonadota</taxon>
        <taxon>Gammaproteobacteria</taxon>
        <taxon>Enterobacterales</taxon>
        <taxon>Erwiniaceae</taxon>
        <taxon>Tatumella</taxon>
    </lineage>
</organism>
<dbReference type="Gene3D" id="3.40.50.150">
    <property type="entry name" value="Vaccinia Virus protein VP39"/>
    <property type="match status" value="1"/>
</dbReference>
<proteinExistence type="predicted"/>
<dbReference type="RefSeq" id="WP_338418901.1">
    <property type="nucleotide sequence ID" value="NZ_LS483499.1"/>
</dbReference>
<sequence>MLRPAEMSEKLNIDKAAIGRAFGRAAATYDSYAMLQRLCGDRLLEMAPPPQHGRVLDAGCGSGWYSRYFRRQGITSLPWIFHRRC</sequence>
<keyword evidence="1" id="KW-0489">Methyltransferase</keyword>
<dbReference type="KEGG" id="tpty:NCTC11468_01256"/>
<name>A0A2X5NM32_9GAMM</name>
<keyword evidence="1" id="KW-0808">Transferase</keyword>
<dbReference type="InterPro" id="IPR029063">
    <property type="entry name" value="SAM-dependent_MTases_sf"/>
</dbReference>
<dbReference type="GO" id="GO:0102130">
    <property type="term" value="F:malonyl-CoA methyltransferase activity"/>
    <property type="evidence" value="ECO:0007669"/>
    <property type="project" value="UniProtKB-EC"/>
</dbReference>
<dbReference type="SUPFAM" id="SSF53335">
    <property type="entry name" value="S-adenosyl-L-methionine-dependent methyltransferases"/>
    <property type="match status" value="1"/>
</dbReference>
<gene>
    <name evidence="1" type="primary">bioC_1</name>
    <name evidence="1" type="ORF">NCTC11468_01256</name>
</gene>